<dbReference type="EMBL" id="NSJV01000223">
    <property type="protein sequence ID" value="PAU48751.1"/>
    <property type="molecule type" value="Genomic_DNA"/>
</dbReference>
<dbReference type="InterPro" id="IPR035905">
    <property type="entry name" value="Barstar-like_sf"/>
</dbReference>
<sequence length="339" mass="37106">MPPTRELLTFAGCVSAGPLAEGGNRLGGMCVEVWNDERPVQWWELADVVVLVRRPHTADASLVDIVVEAAVKPDDGSHTLPRPARFKLFGGPGASVPYGTCTSVNGLYAERPLPAEIPMTLLGCEPAAPMLAALTDGEDEFLLIGARDRAGRSMTGYSFYWRVEQTRPSVLGGTLIDVVLSNGVDEPPPPAARPAWDEWYEGGRPSTPNTWVKHLAEGRKAWLTFGGEPRFAYKGKKTDRTGGTYHLDGRYVTDVEGLHCAMGEALMGPGGYFGRDWHSFRMYLEGGYGVGLPFTLVWHESEVACEALADVVHDLENGLPYFEEIVDLMRRWGVTVVLE</sequence>
<comment type="caution">
    <text evidence="3">The sequence shown here is derived from an EMBL/GenBank/DDBJ whole genome shotgun (WGS) entry which is preliminary data.</text>
</comment>
<dbReference type="AlphaFoldDB" id="A0A2A2DB95"/>
<dbReference type="Proteomes" id="UP000218944">
    <property type="component" value="Unassembled WGS sequence"/>
</dbReference>
<evidence type="ECO:0000259" key="2">
    <source>
        <dbReference type="Pfam" id="PF01337"/>
    </source>
</evidence>
<reference evidence="3 4" key="1">
    <citation type="submission" date="2017-08" db="EMBL/GenBank/DDBJ databases">
        <title>Genome sequence of Streptomyces albireticuli NRRL B-1670.</title>
        <authorList>
            <person name="Graham D.E."/>
            <person name="Mahan K.M."/>
            <person name="Klingeman D.M."/>
            <person name="Hettich R.L."/>
            <person name="Parry R.J."/>
            <person name="Spain J.C."/>
        </authorList>
    </citation>
    <scope>NUCLEOTIDE SEQUENCE [LARGE SCALE GENOMIC DNA]</scope>
    <source>
        <strain evidence="3 4">NRRL B-1670</strain>
    </source>
</reference>
<dbReference type="InterPro" id="IPR000468">
    <property type="entry name" value="Barstar"/>
</dbReference>
<evidence type="ECO:0000313" key="4">
    <source>
        <dbReference type="Proteomes" id="UP000218944"/>
    </source>
</evidence>
<name>A0A2A2DB95_9ACTN</name>
<dbReference type="Gene3D" id="3.30.370.10">
    <property type="entry name" value="Barstar-like"/>
    <property type="match status" value="1"/>
</dbReference>
<dbReference type="Pfam" id="PF01337">
    <property type="entry name" value="Barstar"/>
    <property type="match status" value="1"/>
</dbReference>
<dbReference type="SUPFAM" id="SSF52038">
    <property type="entry name" value="Barstar-related"/>
    <property type="match status" value="1"/>
</dbReference>
<organism evidence="3 4">
    <name type="scientific">Streptomyces albireticuli</name>
    <dbReference type="NCBI Taxonomy" id="1940"/>
    <lineage>
        <taxon>Bacteria</taxon>
        <taxon>Bacillati</taxon>
        <taxon>Actinomycetota</taxon>
        <taxon>Actinomycetes</taxon>
        <taxon>Kitasatosporales</taxon>
        <taxon>Streptomycetaceae</taxon>
        <taxon>Streptomyces</taxon>
    </lineage>
</organism>
<feature type="domain" description="Barstar (barnase inhibitor)" evidence="2">
    <location>
        <begin position="245"/>
        <end position="315"/>
    </location>
</feature>
<proteinExistence type="inferred from homology"/>
<evidence type="ECO:0000313" key="3">
    <source>
        <dbReference type="EMBL" id="PAU48751.1"/>
    </source>
</evidence>
<evidence type="ECO:0000256" key="1">
    <source>
        <dbReference type="ARBA" id="ARBA00006845"/>
    </source>
</evidence>
<comment type="similarity">
    <text evidence="1">Belongs to the barstar family.</text>
</comment>
<accession>A0A2A2DB95</accession>
<gene>
    <name evidence="3" type="ORF">CK936_11710</name>
</gene>
<protein>
    <recommendedName>
        <fullName evidence="2">Barstar (barnase inhibitor) domain-containing protein</fullName>
    </recommendedName>
</protein>
<keyword evidence="4" id="KW-1185">Reference proteome</keyword>